<name>A0AAD3GZP7_9STRA</name>
<dbReference type="InterPro" id="IPR011009">
    <property type="entry name" value="Kinase-like_dom_sf"/>
</dbReference>
<dbReference type="InterPro" id="IPR000719">
    <property type="entry name" value="Prot_kinase_dom"/>
</dbReference>
<dbReference type="SUPFAM" id="SSF81606">
    <property type="entry name" value="PP2C-like"/>
    <property type="match status" value="1"/>
</dbReference>
<dbReference type="EMBL" id="BLLK01000020">
    <property type="protein sequence ID" value="GFH45257.1"/>
    <property type="molecule type" value="Genomic_DNA"/>
</dbReference>
<feature type="domain" description="Protein kinase" evidence="4">
    <location>
        <begin position="21"/>
        <end position="376"/>
    </location>
</feature>
<proteinExistence type="predicted"/>
<dbReference type="Proteomes" id="UP001054902">
    <property type="component" value="Unassembled WGS sequence"/>
</dbReference>
<gene>
    <name evidence="6" type="ORF">CTEN210_01731</name>
</gene>
<dbReference type="Pfam" id="PF00481">
    <property type="entry name" value="PP2C"/>
    <property type="match status" value="1"/>
</dbReference>
<accession>A0AAD3GZP7</accession>
<dbReference type="Gene3D" id="3.60.40.10">
    <property type="entry name" value="PPM-type phosphatase domain"/>
    <property type="match status" value="1"/>
</dbReference>
<dbReference type="Gene3D" id="1.10.510.10">
    <property type="entry name" value="Transferase(Phosphotransferase) domain 1"/>
    <property type="match status" value="1"/>
</dbReference>
<keyword evidence="7" id="KW-1185">Reference proteome</keyword>
<dbReference type="SMART" id="SM00220">
    <property type="entry name" value="S_TKc"/>
    <property type="match status" value="1"/>
</dbReference>
<dbReference type="InterPro" id="IPR036457">
    <property type="entry name" value="PPM-type-like_dom_sf"/>
</dbReference>
<evidence type="ECO:0000259" key="4">
    <source>
        <dbReference type="PROSITE" id="PS50011"/>
    </source>
</evidence>
<organism evidence="6 7">
    <name type="scientific">Chaetoceros tenuissimus</name>
    <dbReference type="NCBI Taxonomy" id="426638"/>
    <lineage>
        <taxon>Eukaryota</taxon>
        <taxon>Sar</taxon>
        <taxon>Stramenopiles</taxon>
        <taxon>Ochrophyta</taxon>
        <taxon>Bacillariophyta</taxon>
        <taxon>Coscinodiscophyceae</taxon>
        <taxon>Chaetocerotophycidae</taxon>
        <taxon>Chaetocerotales</taxon>
        <taxon>Chaetocerotaceae</taxon>
        <taxon>Chaetoceros</taxon>
    </lineage>
</organism>
<evidence type="ECO:0008006" key="8">
    <source>
        <dbReference type="Google" id="ProtNLM"/>
    </source>
</evidence>
<protein>
    <recommendedName>
        <fullName evidence="8">cGMP-dependent protein kinase</fullName>
    </recommendedName>
</protein>
<keyword evidence="2 3" id="KW-0067">ATP-binding</keyword>
<dbReference type="SUPFAM" id="SSF56112">
    <property type="entry name" value="Protein kinase-like (PK-like)"/>
    <property type="match status" value="1"/>
</dbReference>
<dbReference type="SMART" id="SM00332">
    <property type="entry name" value="PP2Cc"/>
    <property type="match status" value="1"/>
</dbReference>
<keyword evidence="1 3" id="KW-0547">Nucleotide-binding</keyword>
<dbReference type="PANTHER" id="PTHR44167">
    <property type="entry name" value="OVARIAN-SPECIFIC SERINE/THREONINE-PROTEIN KINASE LOK-RELATED"/>
    <property type="match status" value="1"/>
</dbReference>
<dbReference type="AlphaFoldDB" id="A0AAD3GZP7"/>
<evidence type="ECO:0000313" key="6">
    <source>
        <dbReference type="EMBL" id="GFH45257.1"/>
    </source>
</evidence>
<feature type="domain" description="PPM-type phosphatase" evidence="5">
    <location>
        <begin position="555"/>
        <end position="854"/>
    </location>
</feature>
<evidence type="ECO:0000259" key="5">
    <source>
        <dbReference type="PROSITE" id="PS51746"/>
    </source>
</evidence>
<evidence type="ECO:0000256" key="3">
    <source>
        <dbReference type="PROSITE-ProRule" id="PRU10141"/>
    </source>
</evidence>
<evidence type="ECO:0000256" key="2">
    <source>
        <dbReference type="ARBA" id="ARBA00022840"/>
    </source>
</evidence>
<dbReference type="SUPFAM" id="SSF50156">
    <property type="entry name" value="PDZ domain-like"/>
    <property type="match status" value="1"/>
</dbReference>
<sequence length="855" mass="95281">MGWFDKGTKSPKNKNETKKLIHVQEHIGSGSYGTVHLVSFQDDDEKKYVAKRAWTLNEIKARPASTHKEGDTKVADPKALQGKAERCQYYLNVEQHCLDKIRQSDNADRINVPAYIGKFKDDSEEGNEWLLFDLITSNSDSNDKTVAKNLKEVMELDWIDQHREDDGGQEQHHHLYMIHKELGLQDDATFEDTLDTIFMGILKTVSGVHETNIVHRDIKPENLLIDGKNKDFILIDFGSAQDVDVLKKMVFVFEGEATVALSPIYAAPECFIEWDKAPLNFDVFSVALIFLQLMFNLLDDITDAGVRQQLEDVDFDLDLWLDRELQTELVPAGLEDGLKYLGTKPGLWSLLNEMLNPNPKKRINSKSALEKFEAIISNKDATIADRISKDGKFFNLVIQDLELCTLMDEVSDGGEGEGNDTIPVRPLHFVASFDRSESIGLILSEADTIEKDEEYMHTSKWEAAIQDALCGEVFIRDIVENSQADKLGIFEIGDRVVGVGEFPLAAQGFETFLEMLQAVPQKSKTVKIHFDRRVSTVPSETQLRKSLPGTLSFVSQGVWTTKGRRKTQEDATIMSQIDLEDRTVLLTGICDGHGGAAASKFISQKFPSFLSNGIASNTEGLEFNLDTSWDAVCDSYRNDCVLDDENGCIAKFDAREGSLDADISSRDLVAGSTATIAAIEVDKDGIVSNLVILNCGDSRSLIIAEPNEESNKYVKFVTRDHVPSDKMEAKRLTANPNYSNPECSMNRYSLRVGDYRYALSRSLEGAFATSKGITSESDIFPSDVTIASCSGSKNPILIQASDGLFEVLDNEEVGRDAMQMRKENYSASDCAHYLCDLAKRKGSSDNISVLVIFLE</sequence>
<dbReference type="GO" id="GO:0005524">
    <property type="term" value="F:ATP binding"/>
    <property type="evidence" value="ECO:0007669"/>
    <property type="project" value="UniProtKB-UniRule"/>
</dbReference>
<dbReference type="GO" id="GO:0004674">
    <property type="term" value="F:protein serine/threonine kinase activity"/>
    <property type="evidence" value="ECO:0007669"/>
    <property type="project" value="TreeGrafter"/>
</dbReference>
<dbReference type="CDD" id="cd00143">
    <property type="entry name" value="PP2Cc"/>
    <property type="match status" value="1"/>
</dbReference>
<dbReference type="GO" id="GO:0044773">
    <property type="term" value="P:mitotic DNA damage checkpoint signaling"/>
    <property type="evidence" value="ECO:0007669"/>
    <property type="project" value="TreeGrafter"/>
</dbReference>
<dbReference type="GO" id="GO:0005634">
    <property type="term" value="C:nucleus"/>
    <property type="evidence" value="ECO:0007669"/>
    <property type="project" value="TreeGrafter"/>
</dbReference>
<reference evidence="6 7" key="1">
    <citation type="journal article" date="2021" name="Sci. Rep.">
        <title>The genome of the diatom Chaetoceros tenuissimus carries an ancient integrated fragment of an extant virus.</title>
        <authorList>
            <person name="Hongo Y."/>
            <person name="Kimura K."/>
            <person name="Takaki Y."/>
            <person name="Yoshida Y."/>
            <person name="Baba S."/>
            <person name="Kobayashi G."/>
            <person name="Nagasaki K."/>
            <person name="Hano T."/>
            <person name="Tomaru Y."/>
        </authorList>
    </citation>
    <scope>NUCLEOTIDE SEQUENCE [LARGE SCALE GENOMIC DNA]</scope>
    <source>
        <strain evidence="6 7">NIES-3715</strain>
    </source>
</reference>
<dbReference type="Pfam" id="PF00069">
    <property type="entry name" value="Pkinase"/>
    <property type="match status" value="1"/>
</dbReference>
<comment type="caution">
    <text evidence="6">The sequence shown here is derived from an EMBL/GenBank/DDBJ whole genome shotgun (WGS) entry which is preliminary data.</text>
</comment>
<dbReference type="InterPro" id="IPR017441">
    <property type="entry name" value="Protein_kinase_ATP_BS"/>
</dbReference>
<evidence type="ECO:0000256" key="1">
    <source>
        <dbReference type="ARBA" id="ARBA00022741"/>
    </source>
</evidence>
<dbReference type="PROSITE" id="PS00108">
    <property type="entry name" value="PROTEIN_KINASE_ST"/>
    <property type="match status" value="1"/>
</dbReference>
<dbReference type="PANTHER" id="PTHR44167:SF24">
    <property type="entry name" value="SERINE_THREONINE-PROTEIN KINASE CHK2"/>
    <property type="match status" value="1"/>
</dbReference>
<dbReference type="InterPro" id="IPR001932">
    <property type="entry name" value="PPM-type_phosphatase-like_dom"/>
</dbReference>
<dbReference type="InterPro" id="IPR008271">
    <property type="entry name" value="Ser/Thr_kinase_AS"/>
</dbReference>
<dbReference type="PROSITE" id="PS50011">
    <property type="entry name" value="PROTEIN_KINASE_DOM"/>
    <property type="match status" value="1"/>
</dbReference>
<evidence type="ECO:0000313" key="7">
    <source>
        <dbReference type="Proteomes" id="UP001054902"/>
    </source>
</evidence>
<dbReference type="InterPro" id="IPR036034">
    <property type="entry name" value="PDZ_sf"/>
</dbReference>
<dbReference type="PROSITE" id="PS51746">
    <property type="entry name" value="PPM_2"/>
    <property type="match status" value="1"/>
</dbReference>
<dbReference type="GO" id="GO:0005737">
    <property type="term" value="C:cytoplasm"/>
    <property type="evidence" value="ECO:0007669"/>
    <property type="project" value="TreeGrafter"/>
</dbReference>
<feature type="binding site" evidence="3">
    <location>
        <position position="51"/>
    </location>
    <ligand>
        <name>ATP</name>
        <dbReference type="ChEBI" id="CHEBI:30616"/>
    </ligand>
</feature>
<dbReference type="PROSITE" id="PS00107">
    <property type="entry name" value="PROTEIN_KINASE_ATP"/>
    <property type="match status" value="1"/>
</dbReference>